<keyword evidence="1" id="KW-0812">Transmembrane</keyword>
<evidence type="ECO:0000313" key="3">
    <source>
        <dbReference type="EMBL" id="SET79573.1"/>
    </source>
</evidence>
<reference evidence="3 4" key="1">
    <citation type="submission" date="2016-10" db="EMBL/GenBank/DDBJ databases">
        <authorList>
            <person name="de Groot N.N."/>
        </authorList>
    </citation>
    <scope>NUCLEOTIDE SEQUENCE [LARGE SCALE GENOMIC DNA]</scope>
    <source>
        <strain evidence="3 4">KH1P1</strain>
    </source>
</reference>
<evidence type="ECO:0000256" key="1">
    <source>
        <dbReference type="SAM" id="Phobius"/>
    </source>
</evidence>
<dbReference type="EMBL" id="FOIL01000045">
    <property type="protein sequence ID" value="SET79573.1"/>
    <property type="molecule type" value="Genomic_DNA"/>
</dbReference>
<evidence type="ECO:0000259" key="2">
    <source>
        <dbReference type="Pfam" id="PF07331"/>
    </source>
</evidence>
<sequence>MTNKQRDLLTSVIFLAFGAFMMSCAVGIRKTIASDVGSGYVPMFIAGCMIVVSIAKLIITLTRKVPTDNIKPKSDDDLIGGIGTIVLMLLYMAMFQPVGFVLSSAVYLFAQILWLSDNTNRKPVLFAVIAVAVPLAVDLLFAYVIQMPLPQGVFGF</sequence>
<keyword evidence="1" id="KW-0472">Membrane</keyword>
<dbReference type="PROSITE" id="PS51257">
    <property type="entry name" value="PROKAR_LIPOPROTEIN"/>
    <property type="match status" value="1"/>
</dbReference>
<feature type="transmembrane region" description="Helical" evidence="1">
    <location>
        <begin position="78"/>
        <end position="94"/>
    </location>
</feature>
<dbReference type="Proteomes" id="UP000199820">
    <property type="component" value="Unassembled WGS sequence"/>
</dbReference>
<keyword evidence="1" id="KW-1133">Transmembrane helix</keyword>
<feature type="transmembrane region" description="Helical" evidence="1">
    <location>
        <begin position="100"/>
        <end position="117"/>
    </location>
</feature>
<gene>
    <name evidence="3" type="ORF">SAMN04487771_10457</name>
</gene>
<protein>
    <submittedName>
        <fullName evidence="3">Putative tricarboxylic transport membrane protein</fullName>
    </submittedName>
</protein>
<dbReference type="AlphaFoldDB" id="A0A1I0H792"/>
<feature type="domain" description="DUF1468" evidence="2">
    <location>
        <begin position="10"/>
        <end position="150"/>
    </location>
</feature>
<dbReference type="OrthoDB" id="2082555at2"/>
<organism evidence="3 4">
    <name type="scientific">[Clostridium] aminophilum</name>
    <dbReference type="NCBI Taxonomy" id="1526"/>
    <lineage>
        <taxon>Bacteria</taxon>
        <taxon>Bacillati</taxon>
        <taxon>Bacillota</taxon>
        <taxon>Clostridia</taxon>
        <taxon>Lachnospirales</taxon>
        <taxon>Lachnospiraceae</taxon>
    </lineage>
</organism>
<dbReference type="RefSeq" id="WP_074650121.1">
    <property type="nucleotide sequence ID" value="NZ_FOIL01000045.1"/>
</dbReference>
<name>A0A1I0H792_9FIRM</name>
<dbReference type="eggNOG" id="ENOG50339M2">
    <property type="taxonomic scope" value="Bacteria"/>
</dbReference>
<accession>A0A1I0H792</accession>
<evidence type="ECO:0000313" key="4">
    <source>
        <dbReference type="Proteomes" id="UP000199820"/>
    </source>
</evidence>
<dbReference type="STRING" id="1526.SAMN02910262_02569"/>
<feature type="transmembrane region" description="Helical" evidence="1">
    <location>
        <begin position="37"/>
        <end position="58"/>
    </location>
</feature>
<keyword evidence="4" id="KW-1185">Reference proteome</keyword>
<dbReference type="InterPro" id="IPR009936">
    <property type="entry name" value="DUF1468"/>
</dbReference>
<feature type="transmembrane region" description="Helical" evidence="1">
    <location>
        <begin position="124"/>
        <end position="145"/>
    </location>
</feature>
<dbReference type="Pfam" id="PF07331">
    <property type="entry name" value="TctB"/>
    <property type="match status" value="1"/>
</dbReference>
<proteinExistence type="predicted"/>